<dbReference type="GO" id="GO:0000978">
    <property type="term" value="F:RNA polymerase II cis-regulatory region sequence-specific DNA binding"/>
    <property type="evidence" value="ECO:0007669"/>
    <property type="project" value="TreeGrafter"/>
</dbReference>
<proteinExistence type="predicted"/>
<dbReference type="PANTHER" id="PTHR47428:SF1">
    <property type="entry name" value="REGULATORY PROTEIN MIG1-RELATED"/>
    <property type="match status" value="1"/>
</dbReference>
<evidence type="ECO:0000256" key="7">
    <source>
        <dbReference type="ARBA" id="ARBA00023163"/>
    </source>
</evidence>
<dbReference type="FunFam" id="3.30.160.60:FF:000100">
    <property type="entry name" value="Zinc finger 45-like"/>
    <property type="match status" value="1"/>
</dbReference>
<evidence type="ECO:0000256" key="1">
    <source>
        <dbReference type="ARBA" id="ARBA00004123"/>
    </source>
</evidence>
<sequence>MAPYSDKQQIRRYKCPLCPKSFYRHEHKKRHIRIHTGEKPHACQFSGCTKRFSRSDELIRHSRTHDTASHDNSRPSSCAHAGQVLLPPLRSIYYYPLSMKPQPVECSTHYQPFLAHPPFYASSRPGCYPYSHTNSHSTPYKEDSVCFRARQPNYFDGEFEYRVFSIYIARLIYEIIITENEDRPKSYGLYISANEKAKSQTTI</sequence>
<dbReference type="FunFam" id="3.30.160.60:FF:000072">
    <property type="entry name" value="zinc finger protein 143 isoform X1"/>
    <property type="match status" value="1"/>
</dbReference>
<dbReference type="VEuPathDB" id="FungiDB:BCV72DRAFT_337539"/>
<reference evidence="11 12" key="1">
    <citation type="journal article" date="2016" name="Proc. Natl. Acad. Sci. U.S.A.">
        <title>Lipid metabolic changes in an early divergent fungus govern the establishment of a mutualistic symbiosis with endobacteria.</title>
        <authorList>
            <person name="Lastovetsky O.A."/>
            <person name="Gaspar M.L."/>
            <person name="Mondo S.J."/>
            <person name="LaButti K.M."/>
            <person name="Sandor L."/>
            <person name="Grigoriev I.V."/>
            <person name="Henry S.A."/>
            <person name="Pawlowska T.E."/>
        </authorList>
    </citation>
    <scope>NUCLEOTIDE SEQUENCE [LARGE SCALE GENOMIC DNA]</scope>
    <source>
        <strain evidence="11 12">ATCC 11559</strain>
    </source>
</reference>
<keyword evidence="2" id="KW-0479">Metal-binding</keyword>
<dbReference type="AlphaFoldDB" id="A0A1X0SFD3"/>
<evidence type="ECO:0000313" key="12">
    <source>
        <dbReference type="Proteomes" id="UP000242381"/>
    </source>
</evidence>
<dbReference type="SUPFAM" id="SSF57667">
    <property type="entry name" value="beta-beta-alpha zinc fingers"/>
    <property type="match status" value="1"/>
</dbReference>
<dbReference type="PROSITE" id="PS00028">
    <property type="entry name" value="ZINC_FINGER_C2H2_1"/>
    <property type="match status" value="2"/>
</dbReference>
<keyword evidence="6" id="KW-0805">Transcription regulation</keyword>
<dbReference type="EMBL" id="KV921262">
    <property type="protein sequence ID" value="ORE22897.1"/>
    <property type="molecule type" value="Genomic_DNA"/>
</dbReference>
<evidence type="ECO:0000256" key="4">
    <source>
        <dbReference type="ARBA" id="ARBA00022771"/>
    </source>
</evidence>
<comment type="subcellular location">
    <subcellularLocation>
        <location evidence="1">Nucleus</location>
    </subcellularLocation>
</comment>
<dbReference type="InterPro" id="IPR051007">
    <property type="entry name" value="creA/MIG_C2H2-ZnF"/>
</dbReference>
<dbReference type="Proteomes" id="UP000242381">
    <property type="component" value="Unassembled WGS sequence"/>
</dbReference>
<evidence type="ECO:0000256" key="9">
    <source>
        <dbReference type="PROSITE-ProRule" id="PRU00042"/>
    </source>
</evidence>
<evidence type="ECO:0000256" key="2">
    <source>
        <dbReference type="ARBA" id="ARBA00022723"/>
    </source>
</evidence>
<dbReference type="GO" id="GO:0000981">
    <property type="term" value="F:DNA-binding transcription factor activity, RNA polymerase II-specific"/>
    <property type="evidence" value="ECO:0007669"/>
    <property type="project" value="UniProtKB-ARBA"/>
</dbReference>
<dbReference type="PROSITE" id="PS50157">
    <property type="entry name" value="ZINC_FINGER_C2H2_2"/>
    <property type="match status" value="2"/>
</dbReference>
<dbReference type="InterPro" id="IPR036236">
    <property type="entry name" value="Znf_C2H2_sf"/>
</dbReference>
<dbReference type="SMART" id="SM00355">
    <property type="entry name" value="ZnF_C2H2"/>
    <property type="match status" value="2"/>
</dbReference>
<accession>A0A1X0SFD3</accession>
<evidence type="ECO:0000256" key="6">
    <source>
        <dbReference type="ARBA" id="ARBA00023015"/>
    </source>
</evidence>
<keyword evidence="3" id="KW-0677">Repeat</keyword>
<dbReference type="GO" id="GO:0005737">
    <property type="term" value="C:cytoplasm"/>
    <property type="evidence" value="ECO:0007669"/>
    <property type="project" value="TreeGrafter"/>
</dbReference>
<dbReference type="PANTHER" id="PTHR47428">
    <property type="entry name" value="REGULATORY PROTEIN MIG1-RELATED"/>
    <property type="match status" value="1"/>
</dbReference>
<dbReference type="Gene3D" id="3.30.160.60">
    <property type="entry name" value="Classic Zinc Finger"/>
    <property type="match status" value="2"/>
</dbReference>
<keyword evidence="5" id="KW-0862">Zinc</keyword>
<dbReference type="GO" id="GO:0008270">
    <property type="term" value="F:zinc ion binding"/>
    <property type="evidence" value="ECO:0007669"/>
    <property type="project" value="UniProtKB-KW"/>
</dbReference>
<name>A0A1X0SFD3_RHIZD</name>
<feature type="domain" description="C2H2-type" evidence="10">
    <location>
        <begin position="13"/>
        <end position="40"/>
    </location>
</feature>
<dbReference type="InterPro" id="IPR013087">
    <property type="entry name" value="Znf_C2H2_type"/>
</dbReference>
<evidence type="ECO:0000256" key="3">
    <source>
        <dbReference type="ARBA" id="ARBA00022737"/>
    </source>
</evidence>
<dbReference type="Pfam" id="PF00096">
    <property type="entry name" value="zf-C2H2"/>
    <property type="match status" value="2"/>
</dbReference>
<evidence type="ECO:0000256" key="5">
    <source>
        <dbReference type="ARBA" id="ARBA00022833"/>
    </source>
</evidence>
<dbReference type="GO" id="GO:0005634">
    <property type="term" value="C:nucleus"/>
    <property type="evidence" value="ECO:0007669"/>
    <property type="project" value="UniProtKB-SubCell"/>
</dbReference>
<organism evidence="11 12">
    <name type="scientific">Rhizopus microsporus</name>
    <dbReference type="NCBI Taxonomy" id="58291"/>
    <lineage>
        <taxon>Eukaryota</taxon>
        <taxon>Fungi</taxon>
        <taxon>Fungi incertae sedis</taxon>
        <taxon>Mucoromycota</taxon>
        <taxon>Mucoromycotina</taxon>
        <taxon>Mucoromycetes</taxon>
        <taxon>Mucorales</taxon>
        <taxon>Mucorineae</taxon>
        <taxon>Rhizopodaceae</taxon>
        <taxon>Rhizopus</taxon>
    </lineage>
</organism>
<evidence type="ECO:0000259" key="10">
    <source>
        <dbReference type="PROSITE" id="PS50157"/>
    </source>
</evidence>
<keyword evidence="4 9" id="KW-0863">Zinc-finger</keyword>
<keyword evidence="8" id="KW-0539">Nucleus</keyword>
<keyword evidence="7" id="KW-0804">Transcription</keyword>
<dbReference type="GO" id="GO:0000433">
    <property type="term" value="P:carbon catabolite repression of transcription from RNA polymerase II promoter by glucose"/>
    <property type="evidence" value="ECO:0007669"/>
    <property type="project" value="TreeGrafter"/>
</dbReference>
<evidence type="ECO:0000256" key="8">
    <source>
        <dbReference type="ARBA" id="ARBA00023242"/>
    </source>
</evidence>
<evidence type="ECO:0000313" key="11">
    <source>
        <dbReference type="EMBL" id="ORE22897.1"/>
    </source>
</evidence>
<gene>
    <name evidence="11" type="ORF">BCV71DRAFT_252634</name>
</gene>
<protein>
    <recommendedName>
        <fullName evidence="10">C2H2-type domain-containing protein</fullName>
    </recommendedName>
</protein>
<feature type="domain" description="C2H2-type" evidence="10">
    <location>
        <begin position="41"/>
        <end position="75"/>
    </location>
</feature>